<name>A0A6P1D8L9_9NOCA</name>
<dbReference type="Pfam" id="PF12697">
    <property type="entry name" value="Abhydrolase_6"/>
    <property type="match status" value="1"/>
</dbReference>
<evidence type="ECO:0000313" key="3">
    <source>
        <dbReference type="EMBL" id="NEW47045.1"/>
    </source>
</evidence>
<sequence>MTQTLELPGCAIRFRDSGGAGWPVVFTHGAGVDSAMFDEQLDEVRRAGLRAIGWDMRGHGRSRPNNGGFSAERALADLTALIEHCGLERPVLVGHSLGGNLSQVAVYREPQRYSGLVVIDSTWNHGPLSAWERGLLRMAAPMLRLIPARSLPSMMADASAVTPAGRAYAADAFTRIGKVEFIEVWRATASLVDPEPEYRTPLPLCLIRGALDRTGNIASAMPRWAAAEGIREHVIADAGHLAPLDAPASVTAVLLEFLREIRS</sequence>
<proteinExistence type="predicted"/>
<organism evidence="3 4">
    <name type="scientific">Nocardia cyriacigeorgica</name>
    <dbReference type="NCBI Taxonomy" id="135487"/>
    <lineage>
        <taxon>Bacteria</taxon>
        <taxon>Bacillati</taxon>
        <taxon>Actinomycetota</taxon>
        <taxon>Actinomycetes</taxon>
        <taxon>Mycobacteriales</taxon>
        <taxon>Nocardiaceae</taxon>
        <taxon>Nocardia</taxon>
    </lineage>
</organism>
<dbReference type="SUPFAM" id="SSF53474">
    <property type="entry name" value="alpha/beta-Hydrolases"/>
    <property type="match status" value="1"/>
</dbReference>
<gene>
    <name evidence="3" type="ORF">GV789_21730</name>
</gene>
<dbReference type="InterPro" id="IPR000073">
    <property type="entry name" value="AB_hydrolase_1"/>
</dbReference>
<dbReference type="GO" id="GO:0016787">
    <property type="term" value="F:hydrolase activity"/>
    <property type="evidence" value="ECO:0007669"/>
    <property type="project" value="UniProtKB-KW"/>
</dbReference>
<comment type="caution">
    <text evidence="3">The sequence shown here is derived from an EMBL/GenBank/DDBJ whole genome shotgun (WGS) entry which is preliminary data.</text>
</comment>
<dbReference type="Gene3D" id="3.40.50.1820">
    <property type="entry name" value="alpha/beta hydrolase"/>
    <property type="match status" value="1"/>
</dbReference>
<dbReference type="PANTHER" id="PTHR43798:SF31">
    <property type="entry name" value="AB HYDROLASE SUPERFAMILY PROTEIN YCLE"/>
    <property type="match status" value="1"/>
</dbReference>
<dbReference type="EMBL" id="JAAGUZ010000068">
    <property type="protein sequence ID" value="NEW47045.1"/>
    <property type="molecule type" value="Genomic_DNA"/>
</dbReference>
<dbReference type="AlphaFoldDB" id="A0A6P1D8L9"/>
<dbReference type="GO" id="GO:0016020">
    <property type="term" value="C:membrane"/>
    <property type="evidence" value="ECO:0007669"/>
    <property type="project" value="TreeGrafter"/>
</dbReference>
<protein>
    <submittedName>
        <fullName evidence="3">Alpha/beta hydrolase</fullName>
    </submittedName>
</protein>
<evidence type="ECO:0000256" key="1">
    <source>
        <dbReference type="ARBA" id="ARBA00022801"/>
    </source>
</evidence>
<reference evidence="3 4" key="1">
    <citation type="submission" date="2020-01" db="EMBL/GenBank/DDBJ databases">
        <title>Genetics and antimicrobial susceptibilities of Nocardia species isolated from the soil; a comparison with species isolated from humans.</title>
        <authorList>
            <person name="Carrasco G."/>
            <person name="Monzon S."/>
            <person name="Sansegundo M."/>
            <person name="Garcia E."/>
            <person name="Garrido N."/>
            <person name="Medina M.J."/>
            <person name="Villalon P."/>
            <person name="Ramirez-Arocha A.C."/>
            <person name="Jimenez P."/>
            <person name="Cuesta I."/>
            <person name="Valdezate S."/>
        </authorList>
    </citation>
    <scope>NUCLEOTIDE SEQUENCE [LARGE SCALE GENOMIC DNA]</scope>
    <source>
        <strain evidence="3 4">CNM20110639</strain>
    </source>
</reference>
<dbReference type="InterPro" id="IPR029058">
    <property type="entry name" value="AB_hydrolase_fold"/>
</dbReference>
<keyword evidence="1 3" id="KW-0378">Hydrolase</keyword>
<evidence type="ECO:0000313" key="4">
    <source>
        <dbReference type="Proteomes" id="UP000468928"/>
    </source>
</evidence>
<dbReference type="Proteomes" id="UP000468928">
    <property type="component" value="Unassembled WGS sequence"/>
</dbReference>
<dbReference type="PANTHER" id="PTHR43798">
    <property type="entry name" value="MONOACYLGLYCEROL LIPASE"/>
    <property type="match status" value="1"/>
</dbReference>
<dbReference type="InterPro" id="IPR050266">
    <property type="entry name" value="AB_hydrolase_sf"/>
</dbReference>
<feature type="domain" description="AB hydrolase-1" evidence="2">
    <location>
        <begin position="24"/>
        <end position="250"/>
    </location>
</feature>
<evidence type="ECO:0000259" key="2">
    <source>
        <dbReference type="Pfam" id="PF12697"/>
    </source>
</evidence>
<accession>A0A6P1D8L9</accession>